<evidence type="ECO:0000313" key="2">
    <source>
        <dbReference type="EMBL" id="QHT85865.1"/>
    </source>
</evidence>
<evidence type="ECO:0000256" key="1">
    <source>
        <dbReference type="SAM" id="Coils"/>
    </source>
</evidence>
<protein>
    <submittedName>
        <fullName evidence="2">Uncharacterized protein</fullName>
    </submittedName>
</protein>
<dbReference type="AlphaFoldDB" id="A0A6C0I0E0"/>
<dbReference type="EMBL" id="MN740048">
    <property type="protein sequence ID" value="QHT85865.1"/>
    <property type="molecule type" value="Genomic_DNA"/>
</dbReference>
<accession>A0A6C0I0E0</accession>
<reference evidence="2" key="1">
    <citation type="journal article" date="2020" name="Nature">
        <title>Giant virus diversity and host interactions through global metagenomics.</title>
        <authorList>
            <person name="Schulz F."/>
            <person name="Roux S."/>
            <person name="Paez-Espino D."/>
            <person name="Jungbluth S."/>
            <person name="Walsh D.A."/>
            <person name="Denef V.J."/>
            <person name="McMahon K.D."/>
            <person name="Konstantinidis K.T."/>
            <person name="Eloe-Fadrosh E.A."/>
            <person name="Kyrpides N.C."/>
            <person name="Woyke T."/>
        </authorList>
    </citation>
    <scope>NUCLEOTIDE SEQUENCE</scope>
    <source>
        <strain evidence="2">GVMAG-M-3300023184-182</strain>
    </source>
</reference>
<proteinExistence type="predicted"/>
<keyword evidence="1" id="KW-0175">Coiled coil</keyword>
<sequence length="858" mass="99793">MDLTQNKLTRSEWDSIEMPVSPEEKEILRLIVDGYNNINIKVNKTMSMLAFLKIEHTSEIESFLYNKYFSIIVNKMVQKYCNNIEKPDTQQSTILKKIRSIDQMRLDNLDANIQQNTSTIYEYVLLELCQNMCKYISKKSNKYALYLYTIIQLRKTSIQHINKYVSEFVQSLIEFANQTTRLCDIIERAYDFIERNKTLLEYADKELFSHQKELFSIFNNVERQSYPKLVLYIAPTGTGKTISPLGLAAGYRIIFVCVARHIGLALAKAAISMEKKIAFAFGCETASDIRLHYFAASKFTKNKKSGAIQKVDNSEGHLVEIMICDVKSYLTAMHYMLAFNSPTQLITYWDEPTITMDYETHDLHDIIHRNWSNNLIPNMVFSCATLPHEDELVPVWMDFRSKFEGADIHQVTSYDCRKSIPMITKDGFCAMPHTMYDTHNHLRECVRQCEMNKTLLRYFDLSQIVEFVFYLQEYISEDLQIDSYFENIEDITMNSLKIYYLELLKRLPSDIWNQIYSHFSQKRKSQFKKLPPKIAKTSSLDSKSDSKQGMPLSRTVSIGSKEIKKSKLVDSNGLLITTEDAYSLTDGPTIFLCEEVSKIGNFYIQQTKIPTELFQIILKKIDNNNKLSEKISKLESLIEDMENKISNSGDKDSTKDMEKNPEMFKLYQEIDGLRRQVKYVAMDAEYVPNTKPHQKKWAPLSTEYSAELSNKLGEDECYLNAYVPRIDENTTREIMSLEIENYLKVMLLLGIGLFMEGVNPRYLEMMKTLATDQNLFMIIASTDYIYGTNYNFCHGFLGKDLQNMTREKTLQCMGRIGRGNIQQTYTIRFRDDEMIYGLFKVPEINREAINMCKLFTSD</sequence>
<organism evidence="2">
    <name type="scientific">viral metagenome</name>
    <dbReference type="NCBI Taxonomy" id="1070528"/>
    <lineage>
        <taxon>unclassified sequences</taxon>
        <taxon>metagenomes</taxon>
        <taxon>organismal metagenomes</taxon>
    </lineage>
</organism>
<feature type="coiled-coil region" evidence="1">
    <location>
        <begin position="624"/>
        <end position="651"/>
    </location>
</feature>
<name>A0A6C0I0E0_9ZZZZ</name>